<feature type="domain" description="Endoribonuclease YicC-like C-terminal" evidence="7">
    <location>
        <begin position="171"/>
        <end position="288"/>
    </location>
</feature>
<gene>
    <name evidence="8" type="ORF">BA177_17955</name>
</gene>
<dbReference type="PANTHER" id="PTHR30636:SF3">
    <property type="entry name" value="UPF0701 PROTEIN YICC"/>
    <property type="match status" value="1"/>
</dbReference>
<evidence type="ECO:0000313" key="9">
    <source>
        <dbReference type="Proteomes" id="UP000092695"/>
    </source>
</evidence>
<dbReference type="GO" id="GO:0016787">
    <property type="term" value="F:hydrolase activity"/>
    <property type="evidence" value="ECO:0007669"/>
    <property type="project" value="UniProtKB-KW"/>
</dbReference>
<dbReference type="PANTHER" id="PTHR30636">
    <property type="entry name" value="UPF0701 PROTEIN YICC"/>
    <property type="match status" value="1"/>
</dbReference>
<keyword evidence="4" id="KW-0378">Hydrolase</keyword>
<dbReference type="GO" id="GO:0004521">
    <property type="term" value="F:RNA endonuclease activity"/>
    <property type="evidence" value="ECO:0007669"/>
    <property type="project" value="InterPro"/>
</dbReference>
<dbReference type="NCBIfam" id="TIGR00255">
    <property type="entry name" value="YicC/YloC family endoribonuclease"/>
    <property type="match status" value="1"/>
</dbReference>
<keyword evidence="3" id="KW-0255">Endonuclease</keyword>
<dbReference type="RefSeq" id="WP_068618525.1">
    <property type="nucleotide sequence ID" value="NZ_CP016268.1"/>
</dbReference>
<dbReference type="EMBL" id="CP016268">
    <property type="protein sequence ID" value="ANO52820.1"/>
    <property type="molecule type" value="Genomic_DNA"/>
</dbReference>
<evidence type="ECO:0000256" key="1">
    <source>
        <dbReference type="ARBA" id="ARBA00001968"/>
    </source>
</evidence>
<dbReference type="OrthoDB" id="9771229at2"/>
<organism evidence="8 9">
    <name type="scientific">Woeseia oceani</name>
    <dbReference type="NCBI Taxonomy" id="1548547"/>
    <lineage>
        <taxon>Bacteria</taxon>
        <taxon>Pseudomonadati</taxon>
        <taxon>Pseudomonadota</taxon>
        <taxon>Gammaproteobacteria</taxon>
        <taxon>Woeseiales</taxon>
        <taxon>Woeseiaceae</taxon>
        <taxon>Woeseia</taxon>
    </lineage>
</organism>
<protein>
    <submittedName>
        <fullName evidence="8">YicC family protein</fullName>
    </submittedName>
</protein>
<comment type="similarity">
    <text evidence="5">Belongs to the YicC/YloC family.</text>
</comment>
<keyword evidence="2" id="KW-0540">Nuclease</keyword>
<evidence type="ECO:0000256" key="3">
    <source>
        <dbReference type="ARBA" id="ARBA00022759"/>
    </source>
</evidence>
<accession>A0A193LJV0</accession>
<dbReference type="STRING" id="1548547.BA177_17955"/>
<dbReference type="Pfam" id="PF03755">
    <property type="entry name" value="YicC-like_N"/>
    <property type="match status" value="1"/>
</dbReference>
<evidence type="ECO:0000256" key="5">
    <source>
        <dbReference type="ARBA" id="ARBA00035648"/>
    </source>
</evidence>
<evidence type="ECO:0000259" key="6">
    <source>
        <dbReference type="Pfam" id="PF03755"/>
    </source>
</evidence>
<dbReference type="InterPro" id="IPR013527">
    <property type="entry name" value="YicC-like_N"/>
</dbReference>
<feature type="domain" description="Endoribonuclease YicC-like N-terminal" evidence="6">
    <location>
        <begin position="2"/>
        <end position="154"/>
    </location>
</feature>
<evidence type="ECO:0000313" key="8">
    <source>
        <dbReference type="EMBL" id="ANO52820.1"/>
    </source>
</evidence>
<comment type="cofactor">
    <cofactor evidence="1">
        <name>a divalent metal cation</name>
        <dbReference type="ChEBI" id="CHEBI:60240"/>
    </cofactor>
</comment>
<name>A0A193LJV0_9GAMM</name>
<dbReference type="Pfam" id="PF08340">
    <property type="entry name" value="YicC-like_C"/>
    <property type="match status" value="1"/>
</dbReference>
<sequence length="288" mass="32572">MLHSMTGFARQIAESPLGTLTCEIRAVNHRYLDVQFRLPEELRPKESELRQQVSSQLQRGKVDCHLHFRRATSSERGLMLNHELLSRLAERTAELATLLPDTRPMDPLDVLRWPGVVEEPPLEVEPLFAAGSELLATTLSALNTMRASEGGRIEDMLSSRCDEILNIASSVRARMPEVLTRVRNKQRERIAKLDVAADPARLEVELALISQKLDVDEELDRLESHISEIRQNLAASEPVGRRLDFLMQELNREANTLGSKSADTDTTRAAVDLKVLIEQMREQIQNIE</sequence>
<evidence type="ECO:0000256" key="2">
    <source>
        <dbReference type="ARBA" id="ARBA00022722"/>
    </source>
</evidence>
<dbReference type="InterPro" id="IPR005229">
    <property type="entry name" value="YicC/YloC-like"/>
</dbReference>
<evidence type="ECO:0000259" key="7">
    <source>
        <dbReference type="Pfam" id="PF08340"/>
    </source>
</evidence>
<keyword evidence="9" id="KW-1185">Reference proteome</keyword>
<dbReference type="AlphaFoldDB" id="A0A193LJV0"/>
<proteinExistence type="inferred from homology"/>
<dbReference type="InterPro" id="IPR013551">
    <property type="entry name" value="YicC-like_C"/>
</dbReference>
<dbReference type="Proteomes" id="UP000092695">
    <property type="component" value="Chromosome"/>
</dbReference>
<dbReference type="KEGG" id="woc:BA177_17955"/>
<evidence type="ECO:0000256" key="4">
    <source>
        <dbReference type="ARBA" id="ARBA00022801"/>
    </source>
</evidence>
<reference evidence="8 9" key="1">
    <citation type="submission" date="2016-06" db="EMBL/GenBank/DDBJ databases">
        <title>Complete genome sequence of a deep-branching marine Gamma Proteobacterium Woeseia oceani type strain XK5.</title>
        <authorList>
            <person name="Mu D."/>
            <person name="Du Z."/>
        </authorList>
    </citation>
    <scope>NUCLEOTIDE SEQUENCE [LARGE SCALE GENOMIC DNA]</scope>
    <source>
        <strain evidence="8 9">XK5</strain>
    </source>
</reference>